<evidence type="ECO:0000313" key="2">
    <source>
        <dbReference type="EMBL" id="GFJ92078.1"/>
    </source>
</evidence>
<feature type="transmembrane region" description="Helical" evidence="1">
    <location>
        <begin position="119"/>
        <end position="140"/>
    </location>
</feature>
<gene>
    <name evidence="2" type="ORF">Prum_057200</name>
</gene>
<reference evidence="2 3" key="1">
    <citation type="submission" date="2020-03" db="EMBL/GenBank/DDBJ databases">
        <title>Whole genome shotgun sequence of Phytohabitans rumicis NBRC 108638.</title>
        <authorList>
            <person name="Komaki H."/>
            <person name="Tamura T."/>
        </authorList>
    </citation>
    <scope>NUCLEOTIDE SEQUENCE [LARGE SCALE GENOMIC DNA]</scope>
    <source>
        <strain evidence="2 3">NBRC 108638</strain>
    </source>
</reference>
<reference evidence="2 3" key="2">
    <citation type="submission" date="2020-03" db="EMBL/GenBank/DDBJ databases">
        <authorList>
            <person name="Ichikawa N."/>
            <person name="Kimura A."/>
            <person name="Kitahashi Y."/>
            <person name="Uohara A."/>
        </authorList>
    </citation>
    <scope>NUCLEOTIDE SEQUENCE [LARGE SCALE GENOMIC DNA]</scope>
    <source>
        <strain evidence="2 3">NBRC 108638</strain>
    </source>
</reference>
<evidence type="ECO:0000313" key="3">
    <source>
        <dbReference type="Proteomes" id="UP000482960"/>
    </source>
</evidence>
<sequence>MIAAESRLLREAIGVKIYADRAPTIARQILTDLLVVAWVYAAIRMALWVHDLVQKLAIPGQKLEGAGTGMADNLDSISGTIDRVPVVGDDLTSPFEKAADAARSLADAGQQQQDLVDNLALALSLGLLVFPLGIVLLVWLPLRVRWMRRAGAAAALRSAPAGRDLLALRALANQPLRKLTRIDPDVAEAWRRGDDSTVDALAGLELRALGLRART</sequence>
<keyword evidence="1" id="KW-0812">Transmembrane</keyword>
<feature type="transmembrane region" description="Helical" evidence="1">
    <location>
        <begin position="29"/>
        <end position="49"/>
    </location>
</feature>
<accession>A0A6V8LAL9</accession>
<dbReference type="AlphaFoldDB" id="A0A6V8LAL9"/>
<dbReference type="EMBL" id="BLPG01000001">
    <property type="protein sequence ID" value="GFJ92078.1"/>
    <property type="molecule type" value="Genomic_DNA"/>
</dbReference>
<proteinExistence type="predicted"/>
<organism evidence="2 3">
    <name type="scientific">Phytohabitans rumicis</name>
    <dbReference type="NCBI Taxonomy" id="1076125"/>
    <lineage>
        <taxon>Bacteria</taxon>
        <taxon>Bacillati</taxon>
        <taxon>Actinomycetota</taxon>
        <taxon>Actinomycetes</taxon>
        <taxon>Micromonosporales</taxon>
        <taxon>Micromonosporaceae</taxon>
    </lineage>
</organism>
<keyword evidence="1" id="KW-1133">Transmembrane helix</keyword>
<comment type="caution">
    <text evidence="2">The sequence shown here is derived from an EMBL/GenBank/DDBJ whole genome shotgun (WGS) entry which is preliminary data.</text>
</comment>
<protein>
    <submittedName>
        <fullName evidence="2">Uncharacterized protein</fullName>
    </submittedName>
</protein>
<keyword evidence="1" id="KW-0472">Membrane</keyword>
<evidence type="ECO:0000256" key="1">
    <source>
        <dbReference type="SAM" id="Phobius"/>
    </source>
</evidence>
<keyword evidence="3" id="KW-1185">Reference proteome</keyword>
<name>A0A6V8LAL9_9ACTN</name>
<dbReference type="Proteomes" id="UP000482960">
    <property type="component" value="Unassembled WGS sequence"/>
</dbReference>